<evidence type="ECO:0000256" key="1">
    <source>
        <dbReference type="ARBA" id="ARBA00004123"/>
    </source>
</evidence>
<dbReference type="PANTHER" id="PTHR11953">
    <property type="entry name" value="EXOSOME COMPLEX COMPONENT"/>
    <property type="match status" value="1"/>
</dbReference>
<evidence type="ECO:0000256" key="4">
    <source>
        <dbReference type="ARBA" id="ARBA00022835"/>
    </source>
</evidence>
<dbReference type="InterPro" id="IPR001247">
    <property type="entry name" value="ExoRNase_PH_dom1"/>
</dbReference>
<keyword evidence="5" id="KW-0539">Nucleus</keyword>
<dbReference type="EMBL" id="JARBJD010000156">
    <property type="protein sequence ID" value="KAK2949445.1"/>
    <property type="molecule type" value="Genomic_DNA"/>
</dbReference>
<dbReference type="InterPro" id="IPR020568">
    <property type="entry name" value="Ribosomal_Su5_D2-typ_SF"/>
</dbReference>
<sequence length="262" mass="28783">MMDSVFCTNYQSASRSPGSITYAQGRTNVRAVVLQSELEVSCASGDEKPNLHVYLFEDEENEYSSHDKIHSQSYRAAEQALTTIFACHLDASAITCLDLAICIAVESDDGSLLSCCLNCATIALIDAGLTFLAIPCGCTVSVFHSRKRGRNGEPIDTICPWPTLKTELTSPVTRLVVFSVCDSKVIQMNLTLSTEHPLLDQTLTIHALSSISFGKSLHLQNCSRFVDLIIIILSQPSYIHLRVLQNIECSCLIKRIESSTFV</sequence>
<keyword evidence="3" id="KW-0698">rRNA processing</keyword>
<comment type="similarity">
    <text evidence="2">Belongs to the RNase PH family.</text>
</comment>
<protein>
    <recommendedName>
        <fullName evidence="6">Exoribonuclease phosphorolytic domain-containing protein</fullName>
    </recommendedName>
</protein>
<dbReference type="PANTHER" id="PTHR11953:SF1">
    <property type="entry name" value="EXOSOME COMPLEX COMPONENT RRP46"/>
    <property type="match status" value="1"/>
</dbReference>
<feature type="domain" description="Exoribonuclease phosphorolytic" evidence="6">
    <location>
        <begin position="12"/>
        <end position="129"/>
    </location>
</feature>
<reference evidence="7 8" key="1">
    <citation type="journal article" date="2022" name="bioRxiv">
        <title>Genomics of Preaxostyla Flagellates Illuminates Evolutionary Transitions and the Path Towards Mitochondrial Loss.</title>
        <authorList>
            <person name="Novak L.V.F."/>
            <person name="Treitli S.C."/>
            <person name="Pyrih J."/>
            <person name="Halakuc P."/>
            <person name="Pipaliya S.V."/>
            <person name="Vacek V."/>
            <person name="Brzon O."/>
            <person name="Soukal P."/>
            <person name="Eme L."/>
            <person name="Dacks J.B."/>
            <person name="Karnkowska A."/>
            <person name="Elias M."/>
            <person name="Hampl V."/>
        </authorList>
    </citation>
    <scope>NUCLEOTIDE SEQUENCE [LARGE SCALE GENOMIC DNA]</scope>
    <source>
        <strain evidence="7">NAU3</strain>
        <tissue evidence="7">Gut</tissue>
    </source>
</reference>
<organism evidence="7 8">
    <name type="scientific">Blattamonas nauphoetae</name>
    <dbReference type="NCBI Taxonomy" id="2049346"/>
    <lineage>
        <taxon>Eukaryota</taxon>
        <taxon>Metamonada</taxon>
        <taxon>Preaxostyla</taxon>
        <taxon>Oxymonadida</taxon>
        <taxon>Blattamonas</taxon>
    </lineage>
</organism>
<evidence type="ECO:0000313" key="7">
    <source>
        <dbReference type="EMBL" id="KAK2949445.1"/>
    </source>
</evidence>
<dbReference type="InterPro" id="IPR027408">
    <property type="entry name" value="PNPase/RNase_PH_dom_sf"/>
</dbReference>
<evidence type="ECO:0000256" key="3">
    <source>
        <dbReference type="ARBA" id="ARBA00022552"/>
    </source>
</evidence>
<dbReference type="Gene3D" id="3.30.230.70">
    <property type="entry name" value="GHMP Kinase, N-terminal domain"/>
    <property type="match status" value="1"/>
</dbReference>
<comment type="subcellular location">
    <subcellularLocation>
        <location evidence="1">Nucleus</location>
    </subcellularLocation>
</comment>
<gene>
    <name evidence="7" type="ORF">BLNAU_15641</name>
</gene>
<evidence type="ECO:0000256" key="5">
    <source>
        <dbReference type="ARBA" id="ARBA00023242"/>
    </source>
</evidence>
<name>A0ABQ9XDK8_9EUKA</name>
<keyword evidence="8" id="KW-1185">Reference proteome</keyword>
<dbReference type="InterPro" id="IPR050080">
    <property type="entry name" value="RNase_PH"/>
</dbReference>
<proteinExistence type="inferred from homology"/>
<evidence type="ECO:0000259" key="6">
    <source>
        <dbReference type="Pfam" id="PF01138"/>
    </source>
</evidence>
<keyword evidence="4" id="KW-0271">Exosome</keyword>
<dbReference type="Proteomes" id="UP001281761">
    <property type="component" value="Unassembled WGS sequence"/>
</dbReference>
<evidence type="ECO:0000313" key="8">
    <source>
        <dbReference type="Proteomes" id="UP001281761"/>
    </source>
</evidence>
<dbReference type="Pfam" id="PF01138">
    <property type="entry name" value="RNase_PH"/>
    <property type="match status" value="1"/>
</dbReference>
<evidence type="ECO:0000256" key="2">
    <source>
        <dbReference type="ARBA" id="ARBA00006678"/>
    </source>
</evidence>
<comment type="caution">
    <text evidence="7">The sequence shown here is derived from an EMBL/GenBank/DDBJ whole genome shotgun (WGS) entry which is preliminary data.</text>
</comment>
<dbReference type="SUPFAM" id="SSF54211">
    <property type="entry name" value="Ribosomal protein S5 domain 2-like"/>
    <property type="match status" value="1"/>
</dbReference>
<accession>A0ABQ9XDK8</accession>